<reference evidence="1" key="2">
    <citation type="submission" date="2023-01" db="EMBL/GenBank/DDBJ databases">
        <authorList>
            <person name="Petersen C."/>
        </authorList>
    </citation>
    <scope>NUCLEOTIDE SEQUENCE</scope>
    <source>
        <strain evidence="1">IBT 15450</strain>
    </source>
</reference>
<dbReference type="EMBL" id="JAQJZL010000009">
    <property type="protein sequence ID" value="KAJ6038123.1"/>
    <property type="molecule type" value="Genomic_DNA"/>
</dbReference>
<evidence type="ECO:0000313" key="1">
    <source>
        <dbReference type="EMBL" id="KAJ6038123.1"/>
    </source>
</evidence>
<sequence length="96" mass="10728">MRAVANRLGPLSGLSQDILDSADVEKCWQSWIDSEQCARVQAALNIHDAKLAALFHYQPIRSHRFRQFPRLASEKLLSAYGILMGCGFPSVPEISE</sequence>
<proteinExistence type="predicted"/>
<dbReference type="AlphaFoldDB" id="A0AAD6I957"/>
<dbReference type="Proteomes" id="UP001219568">
    <property type="component" value="Unassembled WGS sequence"/>
</dbReference>
<evidence type="ECO:0000313" key="2">
    <source>
        <dbReference type="Proteomes" id="UP001219568"/>
    </source>
</evidence>
<name>A0AAD6I957_PENCN</name>
<reference evidence="1" key="1">
    <citation type="journal article" date="2023" name="IMA Fungus">
        <title>Comparative genomic study of the Penicillium genus elucidates a diverse pangenome and 15 lateral gene transfer events.</title>
        <authorList>
            <person name="Petersen C."/>
            <person name="Sorensen T."/>
            <person name="Nielsen M.R."/>
            <person name="Sondergaard T.E."/>
            <person name="Sorensen J.L."/>
            <person name="Fitzpatrick D.A."/>
            <person name="Frisvad J.C."/>
            <person name="Nielsen K.L."/>
        </authorList>
    </citation>
    <scope>NUCLEOTIDE SEQUENCE</scope>
    <source>
        <strain evidence="1">IBT 15450</strain>
    </source>
</reference>
<protein>
    <submittedName>
        <fullName evidence="1">Uncharacterized protein</fullName>
    </submittedName>
</protein>
<keyword evidence="2" id="KW-1185">Reference proteome</keyword>
<comment type="caution">
    <text evidence="1">The sequence shown here is derived from an EMBL/GenBank/DDBJ whole genome shotgun (WGS) entry which is preliminary data.</text>
</comment>
<organism evidence="1 2">
    <name type="scientific">Penicillium canescens</name>
    <dbReference type="NCBI Taxonomy" id="5083"/>
    <lineage>
        <taxon>Eukaryota</taxon>
        <taxon>Fungi</taxon>
        <taxon>Dikarya</taxon>
        <taxon>Ascomycota</taxon>
        <taxon>Pezizomycotina</taxon>
        <taxon>Eurotiomycetes</taxon>
        <taxon>Eurotiomycetidae</taxon>
        <taxon>Eurotiales</taxon>
        <taxon>Aspergillaceae</taxon>
        <taxon>Penicillium</taxon>
    </lineage>
</organism>
<gene>
    <name evidence="1" type="ORF">N7460_007894</name>
</gene>
<accession>A0AAD6I957</accession>